<keyword evidence="3" id="KW-1185">Reference proteome</keyword>
<evidence type="ECO:0000313" key="2">
    <source>
        <dbReference type="EMBL" id="KIM47282.1"/>
    </source>
</evidence>
<accession>A0A0C2Z242</accession>
<protein>
    <submittedName>
        <fullName evidence="2">Uncharacterized protein</fullName>
    </submittedName>
</protein>
<feature type="compositionally biased region" description="Polar residues" evidence="1">
    <location>
        <begin position="1"/>
        <end position="10"/>
    </location>
</feature>
<name>A0A0C2Z242_HEBCY</name>
<dbReference type="AlphaFoldDB" id="A0A0C2Z242"/>
<reference evidence="3" key="2">
    <citation type="submission" date="2015-01" db="EMBL/GenBank/DDBJ databases">
        <title>Evolutionary Origins and Diversification of the Mycorrhizal Mutualists.</title>
        <authorList>
            <consortium name="DOE Joint Genome Institute"/>
            <consortium name="Mycorrhizal Genomics Consortium"/>
            <person name="Kohler A."/>
            <person name="Kuo A."/>
            <person name="Nagy L.G."/>
            <person name="Floudas D."/>
            <person name="Copeland A."/>
            <person name="Barry K.W."/>
            <person name="Cichocki N."/>
            <person name="Veneault-Fourrey C."/>
            <person name="LaButti K."/>
            <person name="Lindquist E.A."/>
            <person name="Lipzen A."/>
            <person name="Lundell T."/>
            <person name="Morin E."/>
            <person name="Murat C."/>
            <person name="Riley R."/>
            <person name="Ohm R."/>
            <person name="Sun H."/>
            <person name="Tunlid A."/>
            <person name="Henrissat B."/>
            <person name="Grigoriev I.V."/>
            <person name="Hibbett D.S."/>
            <person name="Martin F."/>
        </authorList>
    </citation>
    <scope>NUCLEOTIDE SEQUENCE [LARGE SCALE GENOMIC DNA]</scope>
    <source>
        <strain evidence="3">h7</strain>
    </source>
</reference>
<gene>
    <name evidence="2" type="ORF">M413DRAFT_23503</name>
</gene>
<feature type="compositionally biased region" description="Polar residues" evidence="1">
    <location>
        <begin position="25"/>
        <end position="49"/>
    </location>
</feature>
<dbReference type="EMBL" id="KN831770">
    <property type="protein sequence ID" value="KIM47282.1"/>
    <property type="molecule type" value="Genomic_DNA"/>
</dbReference>
<sequence>MSHWQYNTGRRQGEGEYPSPGASYLQPSSNHPGQPGPSSAVGTPHNRNIQVHLEYRPQQETLQPSFLAPSQPGSGSYVERSTEELRRHNASTLLDTARVAGMVPRFQNPYSGDDRPEEDGDLTPPSAFPRLPLPTGTENQVFGRPLWQNTYRAPSPTRSDMAPEDSPVTSPESSPVIGAFRNPDHTRARTSSFSESAYYSNNGEFPSGHYTAPHHLARRRRSAQVLDDMTQTPRVRTGNPRERG</sequence>
<feature type="compositionally biased region" description="Polar residues" evidence="1">
    <location>
        <begin position="147"/>
        <end position="158"/>
    </location>
</feature>
<proteinExistence type="predicted"/>
<dbReference type="Proteomes" id="UP000053424">
    <property type="component" value="Unassembled WGS sequence"/>
</dbReference>
<evidence type="ECO:0000313" key="3">
    <source>
        <dbReference type="Proteomes" id="UP000053424"/>
    </source>
</evidence>
<reference evidence="2 3" key="1">
    <citation type="submission" date="2014-04" db="EMBL/GenBank/DDBJ databases">
        <authorList>
            <consortium name="DOE Joint Genome Institute"/>
            <person name="Kuo A."/>
            <person name="Gay G."/>
            <person name="Dore J."/>
            <person name="Kohler A."/>
            <person name="Nagy L.G."/>
            <person name="Floudas D."/>
            <person name="Copeland A."/>
            <person name="Barry K.W."/>
            <person name="Cichocki N."/>
            <person name="Veneault-Fourrey C."/>
            <person name="LaButti K."/>
            <person name="Lindquist E.A."/>
            <person name="Lipzen A."/>
            <person name="Lundell T."/>
            <person name="Morin E."/>
            <person name="Murat C."/>
            <person name="Sun H."/>
            <person name="Tunlid A."/>
            <person name="Henrissat B."/>
            <person name="Grigoriev I.V."/>
            <person name="Hibbett D.S."/>
            <person name="Martin F."/>
            <person name="Nordberg H.P."/>
            <person name="Cantor M.N."/>
            <person name="Hua S.X."/>
        </authorList>
    </citation>
    <scope>NUCLEOTIDE SEQUENCE [LARGE SCALE GENOMIC DNA]</scope>
    <source>
        <strain evidence="3">h7</strain>
    </source>
</reference>
<feature type="region of interest" description="Disordered" evidence="1">
    <location>
        <begin position="1"/>
        <end position="85"/>
    </location>
</feature>
<organism evidence="2 3">
    <name type="scientific">Hebeloma cylindrosporum</name>
    <dbReference type="NCBI Taxonomy" id="76867"/>
    <lineage>
        <taxon>Eukaryota</taxon>
        <taxon>Fungi</taxon>
        <taxon>Dikarya</taxon>
        <taxon>Basidiomycota</taxon>
        <taxon>Agaricomycotina</taxon>
        <taxon>Agaricomycetes</taxon>
        <taxon>Agaricomycetidae</taxon>
        <taxon>Agaricales</taxon>
        <taxon>Agaricineae</taxon>
        <taxon>Hymenogastraceae</taxon>
        <taxon>Hebeloma</taxon>
    </lineage>
</organism>
<feature type="region of interest" description="Disordered" evidence="1">
    <location>
        <begin position="103"/>
        <end position="244"/>
    </location>
</feature>
<feature type="compositionally biased region" description="Polar residues" evidence="1">
    <location>
        <begin position="189"/>
        <end position="204"/>
    </location>
</feature>
<dbReference type="HOGENOM" id="CLU_997679_0_0_1"/>
<evidence type="ECO:0000256" key="1">
    <source>
        <dbReference type="SAM" id="MobiDB-lite"/>
    </source>
</evidence>